<dbReference type="FunFam" id="3.40.50.720:FF:000374">
    <property type="entry name" value="3-oxoacyl-(Acyl-carrier-protein) reductase"/>
    <property type="match status" value="1"/>
</dbReference>
<dbReference type="InterPro" id="IPR020904">
    <property type="entry name" value="Sc_DH/Rdtase_CS"/>
</dbReference>
<dbReference type="PANTHER" id="PTHR48107">
    <property type="entry name" value="NADPH-DEPENDENT ALDEHYDE REDUCTASE-LIKE PROTEIN, CHLOROPLASTIC-RELATED"/>
    <property type="match status" value="1"/>
</dbReference>
<dbReference type="Pfam" id="PF13561">
    <property type="entry name" value="adh_short_C2"/>
    <property type="match status" value="1"/>
</dbReference>
<protein>
    <submittedName>
        <fullName evidence="4">Gluconate 5-dehydrogenase</fullName>
    </submittedName>
</protein>
<dbReference type="GO" id="GO:0016614">
    <property type="term" value="F:oxidoreductase activity, acting on CH-OH group of donors"/>
    <property type="evidence" value="ECO:0007669"/>
    <property type="project" value="UniProtKB-ARBA"/>
</dbReference>
<organism evidence="4 5">
    <name type="scientific">Aspergillus nomiae NRRL (strain ATCC 15546 / NRRL 13137 / CBS 260.88 / M93)</name>
    <dbReference type="NCBI Taxonomy" id="1509407"/>
    <lineage>
        <taxon>Eukaryota</taxon>
        <taxon>Fungi</taxon>
        <taxon>Dikarya</taxon>
        <taxon>Ascomycota</taxon>
        <taxon>Pezizomycotina</taxon>
        <taxon>Eurotiomycetes</taxon>
        <taxon>Eurotiomycetidae</taxon>
        <taxon>Eurotiales</taxon>
        <taxon>Aspergillaceae</taxon>
        <taxon>Aspergillus</taxon>
        <taxon>Aspergillus subgen. Circumdati</taxon>
    </lineage>
</organism>
<dbReference type="PANTHER" id="PTHR48107:SF7">
    <property type="entry name" value="RE15974P"/>
    <property type="match status" value="1"/>
</dbReference>
<proteinExistence type="inferred from homology"/>
<dbReference type="PROSITE" id="PS00061">
    <property type="entry name" value="ADH_SHORT"/>
    <property type="match status" value="1"/>
</dbReference>
<dbReference type="Gene3D" id="3.40.50.720">
    <property type="entry name" value="NAD(P)-binding Rossmann-like Domain"/>
    <property type="match status" value="1"/>
</dbReference>
<dbReference type="PRINTS" id="PR00080">
    <property type="entry name" value="SDRFAMILY"/>
</dbReference>
<dbReference type="RefSeq" id="XP_015401067.1">
    <property type="nucleotide sequence ID" value="XM_015556574.1"/>
</dbReference>
<keyword evidence="3" id="KW-0560">Oxidoreductase</keyword>
<accession>A0A0L1IKQ2</accession>
<dbReference type="STRING" id="1509407.A0A0L1IKQ2"/>
<name>A0A0L1IKQ2_ASPN3</name>
<keyword evidence="5" id="KW-1185">Reference proteome</keyword>
<dbReference type="CDD" id="cd05233">
    <property type="entry name" value="SDR_c"/>
    <property type="match status" value="1"/>
</dbReference>
<dbReference type="Proteomes" id="UP000037505">
    <property type="component" value="Unassembled WGS sequence"/>
</dbReference>
<evidence type="ECO:0000256" key="2">
    <source>
        <dbReference type="ARBA" id="ARBA00022857"/>
    </source>
</evidence>
<evidence type="ECO:0000256" key="1">
    <source>
        <dbReference type="ARBA" id="ARBA00006484"/>
    </source>
</evidence>
<reference evidence="4 5" key="1">
    <citation type="submission" date="2014-06" db="EMBL/GenBank/DDBJ databases">
        <title>The Genome of the Aflatoxigenic Filamentous Fungus Aspergillus nomius.</title>
        <authorList>
            <person name="Moore M.G."/>
            <person name="Shannon B.M."/>
            <person name="Brian M.M."/>
        </authorList>
    </citation>
    <scope>NUCLEOTIDE SEQUENCE [LARGE SCALE GENOMIC DNA]</scope>
    <source>
        <strain evidence="4 5">NRRL 13137</strain>
    </source>
</reference>
<gene>
    <name evidence="4" type="ORF">ANOM_011318</name>
</gene>
<dbReference type="GeneID" id="26813122"/>
<dbReference type="AlphaFoldDB" id="A0A0L1IKQ2"/>
<sequence>MSLSDKIAIVTGASRGIGAGIALELAKQGAKVMLTYVSASSEDAVDGVIHRIRGLNNGSDAAKVRIDLHQVEAPETILSATFRAFPSSDGKVDILVNNAAHSHCKLLTDTEIEDYASMFDVNVRSTIFMTKAVLPYLRAPGRIINITSIVARRGSVGFSIYSATKAAVEGFTRALACELGPYGHTVNAVAPGPVEPGMFRGSVPDDLVKYVLDSTPLGNRVGTPEEIAAVVTFLADPKACWLTGQTICPSGGLNMV</sequence>
<comment type="caution">
    <text evidence="4">The sequence shown here is derived from an EMBL/GenBank/DDBJ whole genome shotgun (WGS) entry which is preliminary data.</text>
</comment>
<dbReference type="PRINTS" id="PR00081">
    <property type="entry name" value="GDHRDH"/>
</dbReference>
<dbReference type="InterPro" id="IPR002347">
    <property type="entry name" value="SDR_fam"/>
</dbReference>
<dbReference type="EMBL" id="JNOM01000682">
    <property type="protein sequence ID" value="KNG80144.1"/>
    <property type="molecule type" value="Genomic_DNA"/>
</dbReference>
<dbReference type="InterPro" id="IPR036291">
    <property type="entry name" value="NAD(P)-bd_dom_sf"/>
</dbReference>
<evidence type="ECO:0000256" key="3">
    <source>
        <dbReference type="ARBA" id="ARBA00023002"/>
    </source>
</evidence>
<evidence type="ECO:0000313" key="5">
    <source>
        <dbReference type="Proteomes" id="UP000037505"/>
    </source>
</evidence>
<comment type="similarity">
    <text evidence="1">Belongs to the short-chain dehydrogenases/reductases (SDR) family.</text>
</comment>
<evidence type="ECO:0000313" key="4">
    <source>
        <dbReference type="EMBL" id="KNG80144.1"/>
    </source>
</evidence>
<dbReference type="OrthoDB" id="47007at2759"/>
<keyword evidence="2" id="KW-0521">NADP</keyword>
<dbReference type="SUPFAM" id="SSF51735">
    <property type="entry name" value="NAD(P)-binding Rossmann-fold domains"/>
    <property type="match status" value="1"/>
</dbReference>
<dbReference type="GO" id="GO:0044550">
    <property type="term" value="P:secondary metabolite biosynthetic process"/>
    <property type="evidence" value="ECO:0007669"/>
    <property type="project" value="UniProtKB-ARBA"/>
</dbReference>